<reference evidence="1" key="1">
    <citation type="submission" date="2023-03" db="EMBL/GenBank/DDBJ databases">
        <title>Massive genome expansion in bonnet fungi (Mycena s.s.) driven by repeated elements and novel gene families across ecological guilds.</title>
        <authorList>
            <consortium name="Lawrence Berkeley National Laboratory"/>
            <person name="Harder C.B."/>
            <person name="Miyauchi S."/>
            <person name="Viragh M."/>
            <person name="Kuo A."/>
            <person name="Thoen E."/>
            <person name="Andreopoulos B."/>
            <person name="Lu D."/>
            <person name="Skrede I."/>
            <person name="Drula E."/>
            <person name="Henrissat B."/>
            <person name="Morin E."/>
            <person name="Kohler A."/>
            <person name="Barry K."/>
            <person name="LaButti K."/>
            <person name="Morin E."/>
            <person name="Salamov A."/>
            <person name="Lipzen A."/>
            <person name="Mereny Z."/>
            <person name="Hegedus B."/>
            <person name="Baldrian P."/>
            <person name="Stursova M."/>
            <person name="Weitz H."/>
            <person name="Taylor A."/>
            <person name="Grigoriev I.V."/>
            <person name="Nagy L.G."/>
            <person name="Martin F."/>
            <person name="Kauserud H."/>
        </authorList>
    </citation>
    <scope>NUCLEOTIDE SEQUENCE</scope>
    <source>
        <strain evidence="1">9284</strain>
    </source>
</reference>
<accession>A0AAD7AZP8</accession>
<dbReference type="AlphaFoldDB" id="A0AAD7AZP8"/>
<evidence type="ECO:0000313" key="3">
    <source>
        <dbReference type="Proteomes" id="UP001221142"/>
    </source>
</evidence>
<dbReference type="Proteomes" id="UP001221142">
    <property type="component" value="Unassembled WGS sequence"/>
</dbReference>
<evidence type="ECO:0008006" key="4">
    <source>
        <dbReference type="Google" id="ProtNLM"/>
    </source>
</evidence>
<dbReference type="EMBL" id="JARKIF010000072">
    <property type="protein sequence ID" value="KAJ7605547.1"/>
    <property type="molecule type" value="Genomic_DNA"/>
</dbReference>
<evidence type="ECO:0000313" key="1">
    <source>
        <dbReference type="EMBL" id="KAJ7605547.1"/>
    </source>
</evidence>
<dbReference type="InterPro" id="IPR032675">
    <property type="entry name" value="LRR_dom_sf"/>
</dbReference>
<name>A0AAD7AZP8_9AGAR</name>
<dbReference type="EMBL" id="JARKIF010000006">
    <property type="protein sequence ID" value="KAJ7636533.1"/>
    <property type="molecule type" value="Genomic_DNA"/>
</dbReference>
<protein>
    <recommendedName>
        <fullName evidence="4">F-box domain-containing protein</fullName>
    </recommendedName>
</protein>
<evidence type="ECO:0000313" key="2">
    <source>
        <dbReference type="EMBL" id="KAJ7636533.1"/>
    </source>
</evidence>
<gene>
    <name evidence="2" type="ORF">FB45DRAFT_1055905</name>
    <name evidence="1" type="ORF">FB45DRAFT_952662</name>
</gene>
<dbReference type="Gene3D" id="3.80.10.10">
    <property type="entry name" value="Ribonuclease Inhibitor"/>
    <property type="match status" value="1"/>
</dbReference>
<organism evidence="1 3">
    <name type="scientific">Roridomyces roridus</name>
    <dbReference type="NCBI Taxonomy" id="1738132"/>
    <lineage>
        <taxon>Eukaryota</taxon>
        <taxon>Fungi</taxon>
        <taxon>Dikarya</taxon>
        <taxon>Basidiomycota</taxon>
        <taxon>Agaricomycotina</taxon>
        <taxon>Agaricomycetes</taxon>
        <taxon>Agaricomycetidae</taxon>
        <taxon>Agaricales</taxon>
        <taxon>Marasmiineae</taxon>
        <taxon>Mycenaceae</taxon>
        <taxon>Roridomyces</taxon>
    </lineage>
</organism>
<sequence length="498" mass="56429">MDADLLALVESNKQPDDVQAEHMRVLISSFTSEISVLDLEIESTITLLRELQNRRDTRSKLVAGLKSALSPIRAVPVEILAEIFLMSRDEALAPFNYSLFDSKQPPLVLCHVSSQWRGVCLSDARLWDHIHVHSCTQMPPTATLTEIFKRSRMRPLDIQISQTPLGGLFPVIMGAHNRVQRSALRLTSEDDISDLWSYPRDFPALTYFELHITRKKQAPSMYRPVGLSLFKSAPLLRSFLVWSYPSSFNCSPGAVVWSQLTEMTLDIRIDQLTALSIIVACTHLEDCRICFRPSQPGALLLPAAATTLPHLWRLRVFGREGGEASPFFEGLTLPALTELLLSVQELSPQALPNLYNRSRFRLKTLHFMHSMPFTVDGLAAFLNLTPSLEELALEYFTLEDELFEALTYDRWFATPFELPKLRSLVLRDGQADPERDSDSLAAAEMAESFQRYPGHLNRAFPSLEEVVVMLGGNPFHDHVEKRLMRANGGVFTYERWED</sequence>
<proteinExistence type="predicted"/>
<dbReference type="SUPFAM" id="SSF52047">
    <property type="entry name" value="RNI-like"/>
    <property type="match status" value="1"/>
</dbReference>
<comment type="caution">
    <text evidence="1">The sequence shown here is derived from an EMBL/GenBank/DDBJ whole genome shotgun (WGS) entry which is preliminary data.</text>
</comment>
<keyword evidence="3" id="KW-1185">Reference proteome</keyword>